<dbReference type="InterPro" id="IPR039420">
    <property type="entry name" value="WalR-like"/>
</dbReference>
<dbReference type="InterPro" id="IPR011006">
    <property type="entry name" value="CheY-like_superfamily"/>
</dbReference>
<dbReference type="Proteomes" id="UP000636394">
    <property type="component" value="Unassembled WGS sequence"/>
</dbReference>
<evidence type="ECO:0000259" key="4">
    <source>
        <dbReference type="PROSITE" id="PS50110"/>
    </source>
</evidence>
<dbReference type="InterPro" id="IPR036388">
    <property type="entry name" value="WH-like_DNA-bd_sf"/>
</dbReference>
<dbReference type="InterPro" id="IPR001789">
    <property type="entry name" value="Sig_transdc_resp-reg_receiver"/>
</dbReference>
<feature type="DNA-binding region" description="OmpR/PhoB-type" evidence="3">
    <location>
        <begin position="142"/>
        <end position="240"/>
    </location>
</feature>
<accession>A0ABX0ILU1</accession>
<name>A0ABX0ILU1_9ACTN</name>
<protein>
    <submittedName>
        <fullName evidence="6">Response regulator</fullName>
    </submittedName>
</protein>
<comment type="caution">
    <text evidence="6">The sequence shown here is derived from an EMBL/GenBank/DDBJ whole genome shotgun (WGS) entry which is preliminary data.</text>
</comment>
<evidence type="ECO:0000313" key="6">
    <source>
        <dbReference type="EMBL" id="NHM13856.1"/>
    </source>
</evidence>
<dbReference type="SMART" id="SM00448">
    <property type="entry name" value="REC"/>
    <property type="match status" value="1"/>
</dbReference>
<evidence type="ECO:0000256" key="2">
    <source>
        <dbReference type="PROSITE-ProRule" id="PRU00169"/>
    </source>
</evidence>
<sequence length="242" mass="26042">MASVLIIEDDADLNDVMAVRLGREGHACVQAWSGTEALLRLDRERFDLIVCDLMLPGSPGETIVETLRARADATPVLVVSARMAPMDKVTLLKLGADDYLAKPFDLDELAARVAVQLRHAARLQAASVAGSSAAASASASPAPPLAFGRWTLDADAFSFCVDGEPVSLTPMEFSLMETMMRQPSKAFTKQELFEAAAGEPYMVEDNTLNVHVSHIRAKLKPSGTDACLVTVWGVGFKLVERP</sequence>
<dbReference type="EMBL" id="WPCR01000004">
    <property type="protein sequence ID" value="NHM13856.1"/>
    <property type="molecule type" value="Genomic_DNA"/>
</dbReference>
<evidence type="ECO:0000256" key="1">
    <source>
        <dbReference type="ARBA" id="ARBA00023125"/>
    </source>
</evidence>
<evidence type="ECO:0000259" key="5">
    <source>
        <dbReference type="PROSITE" id="PS51755"/>
    </source>
</evidence>
<evidence type="ECO:0000313" key="7">
    <source>
        <dbReference type="Proteomes" id="UP000636394"/>
    </source>
</evidence>
<dbReference type="Gene3D" id="6.10.250.690">
    <property type="match status" value="1"/>
</dbReference>
<proteinExistence type="predicted"/>
<dbReference type="PANTHER" id="PTHR48111">
    <property type="entry name" value="REGULATOR OF RPOS"/>
    <property type="match status" value="1"/>
</dbReference>
<keyword evidence="1 3" id="KW-0238">DNA-binding</keyword>
<organism evidence="6 7">
    <name type="scientific">Xiamenia xianingshaonis</name>
    <dbReference type="NCBI Taxonomy" id="2682776"/>
    <lineage>
        <taxon>Bacteria</taxon>
        <taxon>Bacillati</taxon>
        <taxon>Actinomycetota</taxon>
        <taxon>Coriobacteriia</taxon>
        <taxon>Eggerthellales</taxon>
        <taxon>Eggerthellaceae</taxon>
        <taxon>Xiamenia</taxon>
    </lineage>
</organism>
<feature type="modified residue" description="4-aspartylphosphate" evidence="2">
    <location>
        <position position="52"/>
    </location>
</feature>
<dbReference type="Gene3D" id="3.40.50.2300">
    <property type="match status" value="1"/>
</dbReference>
<dbReference type="InterPro" id="IPR016032">
    <property type="entry name" value="Sig_transdc_resp-reg_C-effctor"/>
</dbReference>
<dbReference type="PROSITE" id="PS50110">
    <property type="entry name" value="RESPONSE_REGULATORY"/>
    <property type="match status" value="1"/>
</dbReference>
<dbReference type="SUPFAM" id="SSF46894">
    <property type="entry name" value="C-terminal effector domain of the bipartite response regulators"/>
    <property type="match status" value="1"/>
</dbReference>
<dbReference type="PANTHER" id="PTHR48111:SF2">
    <property type="entry name" value="RESPONSE REGULATOR SAER"/>
    <property type="match status" value="1"/>
</dbReference>
<feature type="domain" description="Response regulatory" evidence="4">
    <location>
        <begin position="3"/>
        <end position="117"/>
    </location>
</feature>
<keyword evidence="2" id="KW-0597">Phosphoprotein</keyword>
<keyword evidence="7" id="KW-1185">Reference proteome</keyword>
<dbReference type="SMART" id="SM00862">
    <property type="entry name" value="Trans_reg_C"/>
    <property type="match status" value="1"/>
</dbReference>
<dbReference type="Pfam" id="PF00072">
    <property type="entry name" value="Response_reg"/>
    <property type="match status" value="1"/>
</dbReference>
<reference evidence="6 7" key="1">
    <citation type="submission" date="2019-11" db="EMBL/GenBank/DDBJ databases">
        <title>Eggerthellaceae novel genus isolated from the rectal contents of marmort.</title>
        <authorList>
            <person name="Zhang G."/>
        </authorList>
    </citation>
    <scope>NUCLEOTIDE SEQUENCE [LARGE SCALE GENOMIC DNA]</scope>
    <source>
        <strain evidence="7">zg-886</strain>
    </source>
</reference>
<dbReference type="SUPFAM" id="SSF52172">
    <property type="entry name" value="CheY-like"/>
    <property type="match status" value="1"/>
</dbReference>
<gene>
    <name evidence="6" type="ORF">GMI68_03555</name>
</gene>
<dbReference type="CDD" id="cd00383">
    <property type="entry name" value="trans_reg_C"/>
    <property type="match status" value="1"/>
</dbReference>
<dbReference type="InterPro" id="IPR001867">
    <property type="entry name" value="OmpR/PhoB-type_DNA-bd"/>
</dbReference>
<dbReference type="PROSITE" id="PS51755">
    <property type="entry name" value="OMPR_PHOB"/>
    <property type="match status" value="1"/>
</dbReference>
<dbReference type="Pfam" id="PF00486">
    <property type="entry name" value="Trans_reg_C"/>
    <property type="match status" value="1"/>
</dbReference>
<dbReference type="Gene3D" id="1.10.10.10">
    <property type="entry name" value="Winged helix-like DNA-binding domain superfamily/Winged helix DNA-binding domain"/>
    <property type="match status" value="1"/>
</dbReference>
<evidence type="ECO:0000256" key="3">
    <source>
        <dbReference type="PROSITE-ProRule" id="PRU01091"/>
    </source>
</evidence>
<feature type="domain" description="OmpR/PhoB-type" evidence="5">
    <location>
        <begin position="142"/>
        <end position="240"/>
    </location>
</feature>
<dbReference type="RefSeq" id="WP_166338947.1">
    <property type="nucleotide sequence ID" value="NZ_CP072829.1"/>
</dbReference>